<dbReference type="EMBL" id="JAVALS010000001">
    <property type="protein sequence ID" value="MDP5226149.1"/>
    <property type="molecule type" value="Genomic_DNA"/>
</dbReference>
<sequence>MFGLLHNNRLVFQSRREVGGDSWSFSFAMQRPFSFHAGQHGVLSVSGGGIGKGFSIASAPEEDLVQFGTSLRSGSAFKQRLSALQAGDIVALRGPLGGSFRLDGAAREVVMLGQGIGITPLRSMLAHAALTGAGVRSTLIHVASGGHAYRDETEEWATDAAYPLHAHEFRTATTAAAAATPGGDVLHRRRERVRVLHCRSAARRRDPRQADPSGQVPRVCPARQHTDGNHYTRAELIQHSPQAPIPDRRRLTKEFS</sequence>
<evidence type="ECO:0000259" key="3">
    <source>
        <dbReference type="PROSITE" id="PS51384"/>
    </source>
</evidence>
<dbReference type="RefSeq" id="WP_305995172.1">
    <property type="nucleotide sequence ID" value="NZ_JAVALS010000001.1"/>
</dbReference>
<feature type="region of interest" description="Disordered" evidence="2">
    <location>
        <begin position="200"/>
        <end position="256"/>
    </location>
</feature>
<comment type="caution">
    <text evidence="4">The sequence shown here is derived from an EMBL/GenBank/DDBJ whole genome shotgun (WGS) entry which is preliminary data.</text>
</comment>
<dbReference type="SUPFAM" id="SSF63380">
    <property type="entry name" value="Riboflavin synthase domain-like"/>
    <property type="match status" value="1"/>
</dbReference>
<protein>
    <submittedName>
        <fullName evidence="4">FAD-dependent oxidoreductase</fullName>
    </submittedName>
</protein>
<evidence type="ECO:0000256" key="1">
    <source>
        <dbReference type="ARBA" id="ARBA00001974"/>
    </source>
</evidence>
<dbReference type="PROSITE" id="PS51384">
    <property type="entry name" value="FAD_FR"/>
    <property type="match status" value="1"/>
</dbReference>
<proteinExistence type="predicted"/>
<keyword evidence="5" id="KW-1185">Reference proteome</keyword>
<reference evidence="4 5" key="1">
    <citation type="submission" date="2023-08" db="EMBL/GenBank/DDBJ databases">
        <title>Arthrobacter horti sp. nov., isolated from forest soil.</title>
        <authorList>
            <person name="Park M."/>
        </authorList>
    </citation>
    <scope>NUCLEOTIDE SEQUENCE [LARGE SCALE GENOMIC DNA]</scope>
    <source>
        <strain evidence="4 5">YJM1</strain>
    </source>
</reference>
<evidence type="ECO:0000313" key="5">
    <source>
        <dbReference type="Proteomes" id="UP001232725"/>
    </source>
</evidence>
<evidence type="ECO:0000256" key="2">
    <source>
        <dbReference type="SAM" id="MobiDB-lite"/>
    </source>
</evidence>
<dbReference type="PANTHER" id="PTHR47354:SF5">
    <property type="entry name" value="PROTEIN RFBI"/>
    <property type="match status" value="1"/>
</dbReference>
<organism evidence="4 5">
    <name type="scientific">Arthrobacter horti</name>
    <dbReference type="NCBI Taxonomy" id="3068273"/>
    <lineage>
        <taxon>Bacteria</taxon>
        <taxon>Bacillati</taxon>
        <taxon>Actinomycetota</taxon>
        <taxon>Actinomycetes</taxon>
        <taxon>Micrococcales</taxon>
        <taxon>Micrococcaceae</taxon>
        <taxon>Arthrobacter</taxon>
    </lineage>
</organism>
<feature type="compositionally biased region" description="Basic and acidic residues" evidence="2">
    <location>
        <begin position="224"/>
        <end position="233"/>
    </location>
</feature>
<dbReference type="Gene3D" id="3.40.50.80">
    <property type="entry name" value="Nucleotide-binding domain of ferredoxin-NADP reductase (FNR) module"/>
    <property type="match status" value="1"/>
</dbReference>
<evidence type="ECO:0000313" key="4">
    <source>
        <dbReference type="EMBL" id="MDP5226149.1"/>
    </source>
</evidence>
<name>A0ABT9IKN2_9MICC</name>
<dbReference type="SUPFAM" id="SSF52343">
    <property type="entry name" value="Ferredoxin reductase-like, C-terminal NADP-linked domain"/>
    <property type="match status" value="1"/>
</dbReference>
<dbReference type="PANTHER" id="PTHR47354">
    <property type="entry name" value="NADH OXIDOREDUCTASE HCR"/>
    <property type="match status" value="1"/>
</dbReference>
<feature type="compositionally biased region" description="Basic and acidic residues" evidence="2">
    <location>
        <begin position="246"/>
        <end position="256"/>
    </location>
</feature>
<dbReference type="Gene3D" id="2.40.30.10">
    <property type="entry name" value="Translation factors"/>
    <property type="match status" value="1"/>
</dbReference>
<dbReference type="InterPro" id="IPR039261">
    <property type="entry name" value="FNR_nucleotide-bd"/>
</dbReference>
<dbReference type="InterPro" id="IPR017938">
    <property type="entry name" value="Riboflavin_synthase-like_b-brl"/>
</dbReference>
<comment type="cofactor">
    <cofactor evidence="1">
        <name>FAD</name>
        <dbReference type="ChEBI" id="CHEBI:57692"/>
    </cofactor>
</comment>
<feature type="domain" description="FAD-binding FR-type" evidence="3">
    <location>
        <begin position="1"/>
        <end position="102"/>
    </location>
</feature>
<dbReference type="InterPro" id="IPR017927">
    <property type="entry name" value="FAD-bd_FR_type"/>
</dbReference>
<dbReference type="Proteomes" id="UP001232725">
    <property type="component" value="Unassembled WGS sequence"/>
</dbReference>
<accession>A0ABT9IKN2</accession>
<dbReference type="CDD" id="cd00322">
    <property type="entry name" value="FNR_like"/>
    <property type="match status" value="1"/>
</dbReference>
<gene>
    <name evidence="4" type="ORF">Q9R02_03160</name>
</gene>
<dbReference type="InterPro" id="IPR050415">
    <property type="entry name" value="MRET"/>
</dbReference>